<keyword evidence="2" id="KW-0479">Metal-binding</keyword>
<dbReference type="FunFam" id="3.30.160.60:FF:000912">
    <property type="entry name" value="Zinc finger protein 660"/>
    <property type="match status" value="1"/>
</dbReference>
<proteinExistence type="predicted"/>
<dbReference type="FunFam" id="3.30.160.60:FF:000744">
    <property type="entry name" value="zinc finger E-box-binding homeobox 1"/>
    <property type="match status" value="1"/>
</dbReference>
<evidence type="ECO:0000256" key="1">
    <source>
        <dbReference type="ARBA" id="ARBA00004123"/>
    </source>
</evidence>
<name>A0A9N9SR96_DIABA</name>
<dbReference type="EMBL" id="OU898276">
    <property type="protein sequence ID" value="CAG9827857.1"/>
    <property type="molecule type" value="Genomic_DNA"/>
</dbReference>
<dbReference type="SUPFAM" id="SSF57667">
    <property type="entry name" value="beta-beta-alpha zinc fingers"/>
    <property type="match status" value="3"/>
</dbReference>
<protein>
    <recommendedName>
        <fullName evidence="8">C2H2-type domain-containing protein</fullName>
    </recommendedName>
</protein>
<dbReference type="PANTHER" id="PTHR23235">
    <property type="entry name" value="KRUEPPEL-LIKE TRANSCRIPTION FACTOR"/>
    <property type="match status" value="1"/>
</dbReference>
<evidence type="ECO:0000313" key="9">
    <source>
        <dbReference type="EMBL" id="CAG9827857.1"/>
    </source>
</evidence>
<keyword evidence="3" id="KW-0677">Repeat</keyword>
<gene>
    <name evidence="9" type="ORF">DIABBA_LOCUS1822</name>
</gene>
<dbReference type="Pfam" id="PF00096">
    <property type="entry name" value="zf-C2H2"/>
    <property type="match status" value="3"/>
</dbReference>
<keyword evidence="6" id="KW-0539">Nucleus</keyword>
<dbReference type="InterPro" id="IPR013087">
    <property type="entry name" value="Znf_C2H2_type"/>
</dbReference>
<evidence type="ECO:0000256" key="4">
    <source>
        <dbReference type="ARBA" id="ARBA00022771"/>
    </source>
</evidence>
<evidence type="ECO:0000259" key="8">
    <source>
        <dbReference type="PROSITE" id="PS50157"/>
    </source>
</evidence>
<keyword evidence="4 7" id="KW-0863">Zinc-finger</keyword>
<dbReference type="GO" id="GO:0045595">
    <property type="term" value="P:regulation of cell differentiation"/>
    <property type="evidence" value="ECO:0007669"/>
    <property type="project" value="UniProtKB-ARBA"/>
</dbReference>
<dbReference type="FunFam" id="3.30.160.60:FF:000446">
    <property type="entry name" value="Zinc finger protein"/>
    <property type="match status" value="1"/>
</dbReference>
<organism evidence="9 10">
    <name type="scientific">Diabrotica balteata</name>
    <name type="common">Banded cucumber beetle</name>
    <dbReference type="NCBI Taxonomy" id="107213"/>
    <lineage>
        <taxon>Eukaryota</taxon>
        <taxon>Metazoa</taxon>
        <taxon>Ecdysozoa</taxon>
        <taxon>Arthropoda</taxon>
        <taxon>Hexapoda</taxon>
        <taxon>Insecta</taxon>
        <taxon>Pterygota</taxon>
        <taxon>Neoptera</taxon>
        <taxon>Endopterygota</taxon>
        <taxon>Coleoptera</taxon>
        <taxon>Polyphaga</taxon>
        <taxon>Cucujiformia</taxon>
        <taxon>Chrysomeloidea</taxon>
        <taxon>Chrysomelidae</taxon>
        <taxon>Galerucinae</taxon>
        <taxon>Diabroticina</taxon>
        <taxon>Diabroticites</taxon>
        <taxon>Diabrotica</taxon>
    </lineage>
</organism>
<dbReference type="SMART" id="SM00355">
    <property type="entry name" value="ZnF_C2H2"/>
    <property type="match status" value="5"/>
</dbReference>
<dbReference type="OrthoDB" id="6671661at2759"/>
<evidence type="ECO:0000256" key="3">
    <source>
        <dbReference type="ARBA" id="ARBA00022737"/>
    </source>
</evidence>
<dbReference type="FunFam" id="3.30.160.60:FF:002104">
    <property type="entry name" value="Si:ch211-266d19.4"/>
    <property type="match status" value="1"/>
</dbReference>
<accession>A0A9N9SR96</accession>
<dbReference type="GO" id="GO:0000122">
    <property type="term" value="P:negative regulation of transcription by RNA polymerase II"/>
    <property type="evidence" value="ECO:0007669"/>
    <property type="project" value="UniProtKB-ARBA"/>
</dbReference>
<feature type="domain" description="C2H2-type" evidence="8">
    <location>
        <begin position="205"/>
        <end position="232"/>
    </location>
</feature>
<keyword evidence="5" id="KW-0862">Zinc</keyword>
<dbReference type="Proteomes" id="UP001153709">
    <property type="component" value="Chromosome 1"/>
</dbReference>
<feature type="domain" description="C2H2-type" evidence="8">
    <location>
        <begin position="149"/>
        <end position="176"/>
    </location>
</feature>
<dbReference type="Pfam" id="PF12874">
    <property type="entry name" value="zf-met"/>
    <property type="match status" value="1"/>
</dbReference>
<sequence>MEVKQELNNLPNKFKIQIENIEVSHTICSCSVKTEIKEELLESDSLNNDTNRYFDHGNSLHQASKEANIENIKLEEEDKPDLVHIENGFSQEEHEIEIVKTLPDQSCYKEPITHQVEEKTLKCEICLKQFTHELSLKKHLRTHTRQKPYQCEICDKQFSHPSDLKRHGRTHTGEKPYQCEICDKQFTRKDHLSGHMRIHTGEKPHQCEFCLKQFAHASDLKKHFSIHSGERNREKRFHCEICVKQFARSRDLKRHSRTHTGEKPY</sequence>
<dbReference type="PROSITE" id="PS50157">
    <property type="entry name" value="ZINC_FINGER_C2H2_2"/>
    <property type="match status" value="5"/>
</dbReference>
<dbReference type="FunFam" id="3.30.160.60:FF:000624">
    <property type="entry name" value="zinc finger protein 697"/>
    <property type="match status" value="1"/>
</dbReference>
<feature type="domain" description="C2H2-type" evidence="8">
    <location>
        <begin position="121"/>
        <end position="148"/>
    </location>
</feature>
<reference evidence="9" key="1">
    <citation type="submission" date="2022-01" db="EMBL/GenBank/DDBJ databases">
        <authorList>
            <person name="King R."/>
        </authorList>
    </citation>
    <scope>NUCLEOTIDE SEQUENCE</scope>
</reference>
<feature type="domain" description="C2H2-type" evidence="8">
    <location>
        <begin position="177"/>
        <end position="204"/>
    </location>
</feature>
<feature type="domain" description="C2H2-type" evidence="8">
    <location>
        <begin position="237"/>
        <end position="264"/>
    </location>
</feature>
<dbReference type="InterPro" id="IPR036236">
    <property type="entry name" value="Znf_C2H2_sf"/>
</dbReference>
<dbReference type="PROSITE" id="PS00028">
    <property type="entry name" value="ZINC_FINGER_C2H2_1"/>
    <property type="match status" value="5"/>
</dbReference>
<evidence type="ECO:0000256" key="6">
    <source>
        <dbReference type="ARBA" id="ARBA00023242"/>
    </source>
</evidence>
<evidence type="ECO:0000256" key="2">
    <source>
        <dbReference type="ARBA" id="ARBA00022723"/>
    </source>
</evidence>
<dbReference type="GO" id="GO:0008270">
    <property type="term" value="F:zinc ion binding"/>
    <property type="evidence" value="ECO:0007669"/>
    <property type="project" value="UniProtKB-KW"/>
</dbReference>
<evidence type="ECO:0000256" key="7">
    <source>
        <dbReference type="PROSITE-ProRule" id="PRU00042"/>
    </source>
</evidence>
<keyword evidence="10" id="KW-1185">Reference proteome</keyword>
<comment type="subcellular location">
    <subcellularLocation>
        <location evidence="1">Nucleus</location>
    </subcellularLocation>
</comment>
<dbReference type="Gene3D" id="3.30.160.60">
    <property type="entry name" value="Classic Zinc Finger"/>
    <property type="match status" value="5"/>
</dbReference>
<evidence type="ECO:0000256" key="5">
    <source>
        <dbReference type="ARBA" id="ARBA00022833"/>
    </source>
</evidence>
<dbReference type="AlphaFoldDB" id="A0A9N9SR96"/>
<dbReference type="GO" id="GO:0005634">
    <property type="term" value="C:nucleus"/>
    <property type="evidence" value="ECO:0007669"/>
    <property type="project" value="UniProtKB-SubCell"/>
</dbReference>
<evidence type="ECO:0000313" key="10">
    <source>
        <dbReference type="Proteomes" id="UP001153709"/>
    </source>
</evidence>